<organism evidence="1 2">
    <name type="scientific">Halteria grandinella</name>
    <dbReference type="NCBI Taxonomy" id="5974"/>
    <lineage>
        <taxon>Eukaryota</taxon>
        <taxon>Sar</taxon>
        <taxon>Alveolata</taxon>
        <taxon>Ciliophora</taxon>
        <taxon>Intramacronucleata</taxon>
        <taxon>Spirotrichea</taxon>
        <taxon>Stichotrichia</taxon>
        <taxon>Sporadotrichida</taxon>
        <taxon>Halteriidae</taxon>
        <taxon>Halteria</taxon>
    </lineage>
</organism>
<protein>
    <submittedName>
        <fullName evidence="1">Uncharacterized protein</fullName>
    </submittedName>
</protein>
<sequence length="125" mass="14145">MQVPSTPILHNHVATLQTVAQSERLLGVNITTLRWVDQSKPKLTNIMRQQVQQNLSVGKGLVNLSHHMDSLVVHLYADMMGGAIDRDAHLDIYQVKGYLTMGMEALDHIMKSKRVVKAAYLQWTR</sequence>
<gene>
    <name evidence="1" type="ORF">FGO68_gene14529</name>
</gene>
<evidence type="ECO:0000313" key="2">
    <source>
        <dbReference type="Proteomes" id="UP000785679"/>
    </source>
</evidence>
<dbReference type="AlphaFoldDB" id="A0A8J8STQ5"/>
<comment type="caution">
    <text evidence="1">The sequence shown here is derived from an EMBL/GenBank/DDBJ whole genome shotgun (WGS) entry which is preliminary data.</text>
</comment>
<evidence type="ECO:0000313" key="1">
    <source>
        <dbReference type="EMBL" id="TNV70652.1"/>
    </source>
</evidence>
<keyword evidence="2" id="KW-1185">Reference proteome</keyword>
<reference evidence="1" key="1">
    <citation type="submission" date="2019-06" db="EMBL/GenBank/DDBJ databases">
        <authorList>
            <person name="Zheng W."/>
        </authorList>
    </citation>
    <scope>NUCLEOTIDE SEQUENCE</scope>
    <source>
        <strain evidence="1">QDHG01</strain>
    </source>
</reference>
<dbReference type="EMBL" id="RRYP01034301">
    <property type="protein sequence ID" value="TNV70652.1"/>
    <property type="molecule type" value="Genomic_DNA"/>
</dbReference>
<accession>A0A8J8STQ5</accession>
<name>A0A8J8STQ5_HALGN</name>
<proteinExistence type="predicted"/>
<dbReference type="Proteomes" id="UP000785679">
    <property type="component" value="Unassembled WGS sequence"/>
</dbReference>